<dbReference type="Pfam" id="PF14065">
    <property type="entry name" value="Pvc16_N"/>
    <property type="match status" value="1"/>
</dbReference>
<evidence type="ECO:0000313" key="2">
    <source>
        <dbReference type="EMBL" id="UYQ93527.1"/>
    </source>
</evidence>
<gene>
    <name evidence="2" type="ORF">MKQ68_00235</name>
</gene>
<accession>A0ABY6J5K6</accession>
<protein>
    <submittedName>
        <fullName evidence="2">DUF4255 domain-containing protein</fullName>
    </submittedName>
</protein>
<sequence>MINEALKFISDEVNKYLSVKLGPLTDPRLVLGNVARLQDGDQGGNANPLANKAILTLVNIEEDRVSKSPDNFRRNLETNAMMYKNPRVHLNLYCLFSINRSNYDDALKWLSLIVQFFQYRNVFDKITTPGMEEKLERLVMDLCSMNFEQVNHLWATLGGKYYPSALYKMRLVVIDDDTVDATGELIREININGNQNI</sequence>
<evidence type="ECO:0000259" key="1">
    <source>
        <dbReference type="Pfam" id="PF14065"/>
    </source>
</evidence>
<dbReference type="InterPro" id="IPR025351">
    <property type="entry name" value="Pvc16_N"/>
</dbReference>
<feature type="domain" description="Pvc16 N-terminal" evidence="1">
    <location>
        <begin position="9"/>
        <end position="187"/>
    </location>
</feature>
<evidence type="ECO:0000313" key="3">
    <source>
        <dbReference type="Proteomes" id="UP001162741"/>
    </source>
</evidence>
<reference evidence="2" key="1">
    <citation type="submission" date="2022-10" db="EMBL/GenBank/DDBJ databases">
        <title>Chitinophaga sp. nov., isolated from soil.</title>
        <authorList>
            <person name="Jeon C.O."/>
        </authorList>
    </citation>
    <scope>NUCLEOTIDE SEQUENCE</scope>
    <source>
        <strain evidence="2">R8</strain>
    </source>
</reference>
<dbReference type="RefSeq" id="WP_244840960.1">
    <property type="nucleotide sequence ID" value="NZ_CP107006.1"/>
</dbReference>
<keyword evidence="3" id="KW-1185">Reference proteome</keyword>
<organism evidence="2 3">
    <name type="scientific">Chitinophaga horti</name>
    <dbReference type="NCBI Taxonomy" id="2920382"/>
    <lineage>
        <taxon>Bacteria</taxon>
        <taxon>Pseudomonadati</taxon>
        <taxon>Bacteroidota</taxon>
        <taxon>Chitinophagia</taxon>
        <taxon>Chitinophagales</taxon>
        <taxon>Chitinophagaceae</taxon>
        <taxon>Chitinophaga</taxon>
    </lineage>
</organism>
<dbReference type="EMBL" id="CP107006">
    <property type="protein sequence ID" value="UYQ93527.1"/>
    <property type="molecule type" value="Genomic_DNA"/>
</dbReference>
<name>A0ABY6J5K6_9BACT</name>
<dbReference type="Proteomes" id="UP001162741">
    <property type="component" value="Chromosome"/>
</dbReference>
<proteinExistence type="predicted"/>